<evidence type="ECO:0000256" key="1">
    <source>
        <dbReference type="SAM" id="MobiDB-lite"/>
    </source>
</evidence>
<dbReference type="EMBL" id="KZ679274">
    <property type="protein sequence ID" value="PTB35654.1"/>
    <property type="molecule type" value="Genomic_DNA"/>
</dbReference>
<organism evidence="2 3">
    <name type="scientific">Trichoderma asperellum (strain ATCC 204424 / CBS 433.97 / NBRC 101777)</name>
    <dbReference type="NCBI Taxonomy" id="1042311"/>
    <lineage>
        <taxon>Eukaryota</taxon>
        <taxon>Fungi</taxon>
        <taxon>Dikarya</taxon>
        <taxon>Ascomycota</taxon>
        <taxon>Pezizomycotina</taxon>
        <taxon>Sordariomycetes</taxon>
        <taxon>Hypocreomycetidae</taxon>
        <taxon>Hypocreales</taxon>
        <taxon>Hypocreaceae</taxon>
        <taxon>Trichoderma</taxon>
    </lineage>
</organism>
<gene>
    <name evidence="2" type="ORF">M441DRAFT_31859</name>
</gene>
<reference evidence="2 3" key="1">
    <citation type="submission" date="2016-07" db="EMBL/GenBank/DDBJ databases">
        <title>Multiple horizontal gene transfer events from other fungi enriched the ability of initially mycotrophic Trichoderma (Ascomycota) to feed on dead plant biomass.</title>
        <authorList>
            <consortium name="DOE Joint Genome Institute"/>
            <person name="Aerts A."/>
            <person name="Atanasova L."/>
            <person name="Chenthamara K."/>
            <person name="Zhang J."/>
            <person name="Grujic M."/>
            <person name="Henrissat B."/>
            <person name="Kuo A."/>
            <person name="Salamov A."/>
            <person name="Lipzen A."/>
            <person name="Labutti K."/>
            <person name="Barry K."/>
            <person name="Miao Y."/>
            <person name="Rahimi M.J."/>
            <person name="Shen Q."/>
            <person name="Grigoriev I.V."/>
            <person name="Kubicek C.P."/>
            <person name="Druzhinina I.S."/>
        </authorList>
    </citation>
    <scope>NUCLEOTIDE SEQUENCE [LARGE SCALE GENOMIC DNA]</scope>
    <source>
        <strain evidence="2 3">CBS 433.97</strain>
    </source>
</reference>
<feature type="region of interest" description="Disordered" evidence="1">
    <location>
        <begin position="68"/>
        <end position="109"/>
    </location>
</feature>
<feature type="compositionally biased region" description="Low complexity" evidence="1">
    <location>
        <begin position="87"/>
        <end position="97"/>
    </location>
</feature>
<dbReference type="Proteomes" id="UP000240493">
    <property type="component" value="Unassembled WGS sequence"/>
</dbReference>
<sequence length="109" mass="11324">MPGRRSALVAGLLEQSKVASTSLRVPLGPNTGKLIQRQEKATQRLASFYHGPSPGGKELVQSRQYSVSSAALAGEPPSRLPRGQADAVASVASEAVEQPVGAPHGRKQG</sequence>
<protein>
    <submittedName>
        <fullName evidence="2">Uncharacterized protein</fullName>
    </submittedName>
</protein>
<evidence type="ECO:0000313" key="3">
    <source>
        <dbReference type="Proteomes" id="UP000240493"/>
    </source>
</evidence>
<proteinExistence type="predicted"/>
<keyword evidence="3" id="KW-1185">Reference proteome</keyword>
<accession>A0A2T3YT23</accession>
<dbReference type="AlphaFoldDB" id="A0A2T3YT23"/>
<evidence type="ECO:0000313" key="2">
    <source>
        <dbReference type="EMBL" id="PTB35654.1"/>
    </source>
</evidence>
<name>A0A2T3YT23_TRIA4</name>